<dbReference type="Proteomes" id="UP000033772">
    <property type="component" value="Unassembled WGS sequence"/>
</dbReference>
<keyword evidence="2" id="KW-1185">Reference proteome</keyword>
<dbReference type="RefSeq" id="WP_045550614.1">
    <property type="nucleotide sequence ID" value="NZ_JZDQ02000001.1"/>
</dbReference>
<dbReference type="EMBL" id="JZDQ02000001">
    <property type="protein sequence ID" value="OIJ28889.1"/>
    <property type="molecule type" value="Genomic_DNA"/>
</dbReference>
<organism evidence="1 2">
    <name type="scientific">Nocardioides luteus</name>
    <dbReference type="NCBI Taxonomy" id="1844"/>
    <lineage>
        <taxon>Bacteria</taxon>
        <taxon>Bacillati</taxon>
        <taxon>Actinomycetota</taxon>
        <taxon>Actinomycetes</taxon>
        <taxon>Propionibacteriales</taxon>
        <taxon>Nocardioidaceae</taxon>
        <taxon>Nocardioides</taxon>
    </lineage>
</organism>
<dbReference type="AlphaFoldDB" id="A0A1J4NEL1"/>
<proteinExistence type="predicted"/>
<name>A0A1J4NEL1_9ACTN</name>
<sequence length="170" mass="17949">MTATPAADPMMDAITTAVTLGHEADVTRAREDLLAIWADLGVTGDPLHRCVLAHYLADLYPDAAEALIWDVRALDAAEALTDRRAQEHDASLQVAGFYPSLHLNIADNLRRLGAFAAAAEHIDKAEGRAAALPPGAYGDMIRAAIQGVGEAITARDTAPRTTSPSVGRAE</sequence>
<evidence type="ECO:0000313" key="1">
    <source>
        <dbReference type="EMBL" id="OIJ28889.1"/>
    </source>
</evidence>
<reference evidence="1" key="1">
    <citation type="submission" date="2016-10" db="EMBL/GenBank/DDBJ databases">
        <title>Draft Genome Sequence of Nocardioides luteus Strain BAFB, an Alkane-Degrading Bacterium Isolated from JP-7 Polluted Soil.</title>
        <authorList>
            <person name="Brown L."/>
            <person name="Ruiz O.N."/>
            <person name="Gunasekera T."/>
        </authorList>
    </citation>
    <scope>NUCLEOTIDE SEQUENCE [LARGE SCALE GENOMIC DNA]</scope>
    <source>
        <strain evidence="1">BAFB</strain>
    </source>
</reference>
<dbReference type="STRING" id="1844.UG56_001285"/>
<accession>A0A1J4NEL1</accession>
<gene>
    <name evidence="1" type="ORF">UG56_001285</name>
</gene>
<evidence type="ECO:0008006" key="3">
    <source>
        <dbReference type="Google" id="ProtNLM"/>
    </source>
</evidence>
<evidence type="ECO:0000313" key="2">
    <source>
        <dbReference type="Proteomes" id="UP000033772"/>
    </source>
</evidence>
<comment type="caution">
    <text evidence="1">The sequence shown here is derived from an EMBL/GenBank/DDBJ whole genome shotgun (WGS) entry which is preliminary data.</text>
</comment>
<protein>
    <recommendedName>
        <fullName evidence="3">Tetratricopeptide repeat protein</fullName>
    </recommendedName>
</protein>
<dbReference type="OrthoDB" id="8450665at2"/>